<dbReference type="EMBL" id="ASHM01201709">
    <property type="protein sequence ID" value="PNX66970.1"/>
    <property type="molecule type" value="Genomic_DNA"/>
</dbReference>
<organism evidence="1 2">
    <name type="scientific">Trifolium pratense</name>
    <name type="common">Red clover</name>
    <dbReference type="NCBI Taxonomy" id="57577"/>
    <lineage>
        <taxon>Eukaryota</taxon>
        <taxon>Viridiplantae</taxon>
        <taxon>Streptophyta</taxon>
        <taxon>Embryophyta</taxon>
        <taxon>Tracheophyta</taxon>
        <taxon>Spermatophyta</taxon>
        <taxon>Magnoliopsida</taxon>
        <taxon>eudicotyledons</taxon>
        <taxon>Gunneridae</taxon>
        <taxon>Pentapetalae</taxon>
        <taxon>rosids</taxon>
        <taxon>fabids</taxon>
        <taxon>Fabales</taxon>
        <taxon>Fabaceae</taxon>
        <taxon>Papilionoideae</taxon>
        <taxon>50 kb inversion clade</taxon>
        <taxon>NPAAA clade</taxon>
        <taxon>Hologalegina</taxon>
        <taxon>IRL clade</taxon>
        <taxon>Trifolieae</taxon>
        <taxon>Trifolium</taxon>
    </lineage>
</organism>
<keyword evidence="1" id="KW-0675">Receptor</keyword>
<accession>A0A2K3KL08</accession>
<dbReference type="AlphaFoldDB" id="A0A2K3KL08"/>
<name>A0A2K3KL08_TRIPR</name>
<evidence type="ECO:0000313" key="2">
    <source>
        <dbReference type="Proteomes" id="UP000236291"/>
    </source>
</evidence>
<keyword evidence="1" id="KW-0808">Transferase</keyword>
<proteinExistence type="predicted"/>
<keyword evidence="1" id="KW-0418">Kinase</keyword>
<protein>
    <submittedName>
        <fullName evidence="1">Cysteine-rich receptor-like protein kinase</fullName>
    </submittedName>
</protein>
<reference evidence="1 2" key="1">
    <citation type="journal article" date="2014" name="Am. J. Bot.">
        <title>Genome assembly and annotation for red clover (Trifolium pratense; Fabaceae).</title>
        <authorList>
            <person name="Istvanek J."/>
            <person name="Jaros M."/>
            <person name="Krenek A."/>
            <person name="Repkova J."/>
        </authorList>
    </citation>
    <scope>NUCLEOTIDE SEQUENCE [LARGE SCALE GENOMIC DNA]</scope>
    <source>
        <strain evidence="2">cv. Tatra</strain>
        <tissue evidence="1">Young leaves</tissue>
    </source>
</reference>
<evidence type="ECO:0000313" key="1">
    <source>
        <dbReference type="EMBL" id="PNX66970.1"/>
    </source>
</evidence>
<gene>
    <name evidence="1" type="ORF">L195_g063303</name>
</gene>
<sequence>MAAEGLNVLMEAMIAQNLFTGYSIGEQGSMRVSHLQFADDTLLLGVKSWANVRALRAVLVLFETMSGLK</sequence>
<comment type="caution">
    <text evidence="1">The sequence shown here is derived from an EMBL/GenBank/DDBJ whole genome shotgun (WGS) entry which is preliminary data.</text>
</comment>
<dbReference type="GO" id="GO:0016301">
    <property type="term" value="F:kinase activity"/>
    <property type="evidence" value="ECO:0007669"/>
    <property type="project" value="UniProtKB-KW"/>
</dbReference>
<dbReference type="Proteomes" id="UP000236291">
    <property type="component" value="Unassembled WGS sequence"/>
</dbReference>
<reference evidence="1 2" key="2">
    <citation type="journal article" date="2017" name="Front. Plant Sci.">
        <title>Gene Classification and Mining of Molecular Markers Useful in Red Clover (Trifolium pratense) Breeding.</title>
        <authorList>
            <person name="Istvanek J."/>
            <person name="Dluhosova J."/>
            <person name="Dluhos P."/>
            <person name="Patkova L."/>
            <person name="Nedelnik J."/>
            <person name="Repkova J."/>
        </authorList>
    </citation>
    <scope>NUCLEOTIDE SEQUENCE [LARGE SCALE GENOMIC DNA]</scope>
    <source>
        <strain evidence="2">cv. Tatra</strain>
        <tissue evidence="1">Young leaves</tissue>
    </source>
</reference>
<feature type="non-terminal residue" evidence="1">
    <location>
        <position position="69"/>
    </location>
</feature>